<dbReference type="EMBL" id="LGRX02008663">
    <property type="protein sequence ID" value="KAK3273046.1"/>
    <property type="molecule type" value="Genomic_DNA"/>
</dbReference>
<evidence type="ECO:0000256" key="1">
    <source>
        <dbReference type="SAM" id="Phobius"/>
    </source>
</evidence>
<dbReference type="SUPFAM" id="SSF103473">
    <property type="entry name" value="MFS general substrate transporter"/>
    <property type="match status" value="1"/>
</dbReference>
<dbReference type="AlphaFoldDB" id="A0AAE0L5M7"/>
<feature type="transmembrane region" description="Helical" evidence="1">
    <location>
        <begin position="6"/>
        <end position="27"/>
    </location>
</feature>
<accession>A0AAE0L5M7</accession>
<evidence type="ECO:0000313" key="3">
    <source>
        <dbReference type="Proteomes" id="UP001190700"/>
    </source>
</evidence>
<keyword evidence="3" id="KW-1185">Reference proteome</keyword>
<feature type="transmembrane region" description="Helical" evidence="1">
    <location>
        <begin position="99"/>
        <end position="118"/>
    </location>
</feature>
<keyword evidence="1" id="KW-0812">Transmembrane</keyword>
<proteinExistence type="predicted"/>
<organism evidence="2 3">
    <name type="scientific">Cymbomonas tetramitiformis</name>
    <dbReference type="NCBI Taxonomy" id="36881"/>
    <lineage>
        <taxon>Eukaryota</taxon>
        <taxon>Viridiplantae</taxon>
        <taxon>Chlorophyta</taxon>
        <taxon>Pyramimonadophyceae</taxon>
        <taxon>Pyramimonadales</taxon>
        <taxon>Pyramimonadaceae</taxon>
        <taxon>Cymbomonas</taxon>
    </lineage>
</organism>
<dbReference type="InterPro" id="IPR036259">
    <property type="entry name" value="MFS_trans_sf"/>
</dbReference>
<evidence type="ECO:0000313" key="2">
    <source>
        <dbReference type="EMBL" id="KAK3273046.1"/>
    </source>
</evidence>
<keyword evidence="1" id="KW-1133">Transmembrane helix</keyword>
<evidence type="ECO:0008006" key="4">
    <source>
        <dbReference type="Google" id="ProtNLM"/>
    </source>
</evidence>
<name>A0AAE0L5M7_9CHLO</name>
<feature type="transmembrane region" description="Helical" evidence="1">
    <location>
        <begin position="39"/>
        <end position="59"/>
    </location>
</feature>
<keyword evidence="1" id="KW-0472">Membrane</keyword>
<feature type="transmembrane region" description="Helical" evidence="1">
    <location>
        <begin position="65"/>
        <end position="87"/>
    </location>
</feature>
<reference evidence="2 3" key="1">
    <citation type="journal article" date="2015" name="Genome Biol. Evol.">
        <title>Comparative Genomics of a Bacterivorous Green Alga Reveals Evolutionary Causalities and Consequences of Phago-Mixotrophic Mode of Nutrition.</title>
        <authorList>
            <person name="Burns J.A."/>
            <person name="Paasch A."/>
            <person name="Narechania A."/>
            <person name="Kim E."/>
        </authorList>
    </citation>
    <scope>NUCLEOTIDE SEQUENCE [LARGE SCALE GENOMIC DNA]</scope>
    <source>
        <strain evidence="2 3">PLY_AMNH</strain>
    </source>
</reference>
<sequence length="169" mass="17574">MAAFSALNAVAVSMGGAASAFLGGVLADRWAATDARARTWIPAGGCLLAVLAITGVLYLPTFNASIALVFVHLLVAECWFGPTVSLLQSELPSRLHGSATSLLMFFGALVGSIAPLIVGILDKQLVGAFIDSDSRLRFILVTVVGGSYITCALAFFACGRTMSMSKDNK</sequence>
<feature type="transmembrane region" description="Helical" evidence="1">
    <location>
        <begin position="138"/>
        <end position="159"/>
    </location>
</feature>
<gene>
    <name evidence="2" type="ORF">CYMTET_18690</name>
</gene>
<comment type="caution">
    <text evidence="2">The sequence shown here is derived from an EMBL/GenBank/DDBJ whole genome shotgun (WGS) entry which is preliminary data.</text>
</comment>
<dbReference type="Gene3D" id="1.20.1250.20">
    <property type="entry name" value="MFS general substrate transporter like domains"/>
    <property type="match status" value="1"/>
</dbReference>
<dbReference type="Proteomes" id="UP001190700">
    <property type="component" value="Unassembled WGS sequence"/>
</dbReference>
<protein>
    <recommendedName>
        <fullName evidence="4">Major facilitator superfamily (MFS) profile domain-containing protein</fullName>
    </recommendedName>
</protein>